<feature type="compositionally biased region" description="Low complexity" evidence="2">
    <location>
        <begin position="934"/>
        <end position="970"/>
    </location>
</feature>
<comment type="catalytic activity">
    <reaction evidence="1">
        <text>RNA(n) + a ribonucleoside 5'-triphosphate = RNA(n+1) + diphosphate</text>
        <dbReference type="Rhea" id="RHEA:21248"/>
        <dbReference type="Rhea" id="RHEA-COMP:14527"/>
        <dbReference type="Rhea" id="RHEA-COMP:17342"/>
        <dbReference type="ChEBI" id="CHEBI:33019"/>
        <dbReference type="ChEBI" id="CHEBI:61557"/>
        <dbReference type="ChEBI" id="CHEBI:140395"/>
        <dbReference type="EC" id="2.7.7.48"/>
    </reaction>
</comment>
<dbReference type="GO" id="GO:0003723">
    <property type="term" value="F:RNA binding"/>
    <property type="evidence" value="ECO:0007669"/>
    <property type="project" value="UniProtKB-KW"/>
</dbReference>
<feature type="compositionally biased region" description="Basic and acidic residues" evidence="2">
    <location>
        <begin position="526"/>
        <end position="539"/>
    </location>
</feature>
<dbReference type="InterPro" id="IPR007855">
    <property type="entry name" value="RDRP"/>
</dbReference>
<evidence type="ECO:0000259" key="3">
    <source>
        <dbReference type="Pfam" id="PF05183"/>
    </source>
</evidence>
<feature type="compositionally biased region" description="Acidic residues" evidence="2">
    <location>
        <begin position="515"/>
        <end position="525"/>
    </location>
</feature>
<name>A0A0C2SNT6_AMAMK</name>
<dbReference type="InterPro" id="IPR057596">
    <property type="entry name" value="RDRP_core"/>
</dbReference>
<feature type="region of interest" description="Disordered" evidence="2">
    <location>
        <begin position="512"/>
        <end position="542"/>
    </location>
</feature>
<feature type="region of interest" description="Disordered" evidence="2">
    <location>
        <begin position="1010"/>
        <end position="1043"/>
    </location>
</feature>
<dbReference type="EC" id="2.7.7.48" evidence="1"/>
<dbReference type="Proteomes" id="UP000054549">
    <property type="component" value="Unassembled WGS sequence"/>
</dbReference>
<organism evidence="4 5">
    <name type="scientific">Amanita muscaria (strain Koide BX008)</name>
    <dbReference type="NCBI Taxonomy" id="946122"/>
    <lineage>
        <taxon>Eukaryota</taxon>
        <taxon>Fungi</taxon>
        <taxon>Dikarya</taxon>
        <taxon>Basidiomycota</taxon>
        <taxon>Agaricomycotina</taxon>
        <taxon>Agaricomycetes</taxon>
        <taxon>Agaricomycetidae</taxon>
        <taxon>Agaricales</taxon>
        <taxon>Pluteineae</taxon>
        <taxon>Amanitaceae</taxon>
        <taxon>Amanita</taxon>
    </lineage>
</organism>
<keyword evidence="1" id="KW-0694">RNA-binding</keyword>
<evidence type="ECO:0000313" key="5">
    <source>
        <dbReference type="Proteomes" id="UP000054549"/>
    </source>
</evidence>
<dbReference type="AlphaFoldDB" id="A0A0C2SNT6"/>
<dbReference type="HOGENOM" id="CLU_003387_1_0_1"/>
<dbReference type="PANTHER" id="PTHR23079:SF14">
    <property type="entry name" value="RNA-DEPENDENT RNA POLYMERASE"/>
    <property type="match status" value="1"/>
</dbReference>
<reference evidence="4 5" key="1">
    <citation type="submission" date="2014-04" db="EMBL/GenBank/DDBJ databases">
        <title>Evolutionary Origins and Diversification of the Mycorrhizal Mutualists.</title>
        <authorList>
            <consortium name="DOE Joint Genome Institute"/>
            <consortium name="Mycorrhizal Genomics Consortium"/>
            <person name="Kohler A."/>
            <person name="Kuo A."/>
            <person name="Nagy L.G."/>
            <person name="Floudas D."/>
            <person name="Copeland A."/>
            <person name="Barry K.W."/>
            <person name="Cichocki N."/>
            <person name="Veneault-Fourrey C."/>
            <person name="LaButti K."/>
            <person name="Lindquist E.A."/>
            <person name="Lipzen A."/>
            <person name="Lundell T."/>
            <person name="Morin E."/>
            <person name="Murat C."/>
            <person name="Riley R."/>
            <person name="Ohm R."/>
            <person name="Sun H."/>
            <person name="Tunlid A."/>
            <person name="Henrissat B."/>
            <person name="Grigoriev I.V."/>
            <person name="Hibbett D.S."/>
            <person name="Martin F."/>
        </authorList>
    </citation>
    <scope>NUCLEOTIDE SEQUENCE [LARGE SCALE GENOMIC DNA]</scope>
    <source>
        <strain evidence="4 5">Koide BX008</strain>
    </source>
</reference>
<comment type="similarity">
    <text evidence="1">Belongs to the RdRP family.</text>
</comment>
<dbReference type="PANTHER" id="PTHR23079">
    <property type="entry name" value="RNA-DEPENDENT RNA POLYMERASE"/>
    <property type="match status" value="1"/>
</dbReference>
<feature type="compositionally biased region" description="Basic and acidic residues" evidence="2">
    <location>
        <begin position="923"/>
        <end position="933"/>
    </location>
</feature>
<gene>
    <name evidence="4" type="ORF">M378DRAFT_11228</name>
</gene>
<dbReference type="InParanoid" id="A0A0C2SNT6"/>
<proteinExistence type="inferred from homology"/>
<keyword evidence="1" id="KW-0808">Transferase</keyword>
<dbReference type="GO" id="GO:0003968">
    <property type="term" value="F:RNA-directed RNA polymerase activity"/>
    <property type="evidence" value="ECO:0007669"/>
    <property type="project" value="UniProtKB-KW"/>
</dbReference>
<keyword evidence="1" id="KW-0548">Nucleotidyltransferase</keyword>
<feature type="region of interest" description="Disordered" evidence="2">
    <location>
        <begin position="923"/>
        <end position="970"/>
    </location>
</feature>
<dbReference type="Pfam" id="PF05183">
    <property type="entry name" value="RdRP"/>
    <property type="match status" value="1"/>
</dbReference>
<evidence type="ECO:0000256" key="2">
    <source>
        <dbReference type="SAM" id="MobiDB-lite"/>
    </source>
</evidence>
<dbReference type="STRING" id="946122.A0A0C2SNT6"/>
<feature type="domain" description="RDRP core" evidence="3">
    <location>
        <begin position="194"/>
        <end position="864"/>
    </location>
</feature>
<dbReference type="GO" id="GO:0030422">
    <property type="term" value="P:siRNA processing"/>
    <property type="evidence" value="ECO:0007669"/>
    <property type="project" value="TreeGrafter"/>
</dbReference>
<keyword evidence="1" id="KW-0696">RNA-directed RNA polymerase</keyword>
<feature type="compositionally biased region" description="Basic residues" evidence="2">
    <location>
        <begin position="1015"/>
        <end position="1029"/>
    </location>
</feature>
<dbReference type="EMBL" id="KN818246">
    <property type="protein sequence ID" value="KIL64905.1"/>
    <property type="molecule type" value="Genomic_DNA"/>
</dbReference>
<keyword evidence="5" id="KW-1185">Reference proteome</keyword>
<evidence type="ECO:0000313" key="4">
    <source>
        <dbReference type="EMBL" id="KIL64905.1"/>
    </source>
</evidence>
<evidence type="ECO:0000256" key="1">
    <source>
        <dbReference type="RuleBase" id="RU363098"/>
    </source>
</evidence>
<dbReference type="GO" id="GO:0031380">
    <property type="term" value="C:nuclear RNA-directed RNA polymerase complex"/>
    <property type="evidence" value="ECO:0007669"/>
    <property type="project" value="TreeGrafter"/>
</dbReference>
<accession>A0A0C2SNT6</accession>
<dbReference type="OrthoDB" id="10055769at2759"/>
<sequence length="1151" mass="129503">MAALSSSSRESSFWETLTPYSESELYESEIMADASATVSKRAHDDTVQEFPNKRIKAENVHIIAHDSLIHDPISKLPYGTQFLLAYYISSGQLSVSKLMNGFLNDLQGSSVQANEQLSKLFKRDDIRSSSPLEEQMFAQEFATNSPWQELDKEEEVLARHPFAGLGNHSDYPGWYGGKVAFRGKVAKDGDRSYRVVLDDVALGSSCRFARRFGSKSLIRIKVPDSIFYDNNNSLNEFFQNSFIIWNHVFQTLYAKDNNVFLVRVDCEMLPDRSIHKVPGTSWEEYLAWFNPLDKNAKQPVSKWAARFALGFSNSVPGPSICTENILVEDDVVSAEGSEMTDGCGFCNFKLLAHIREHFELEKIPTAIQFRLGGYKGMLILRVDDDHVTTAEDPFKIWVRPSQTKIRGQPCDPGHNTLDLLRTSYIRTPSQISPETIINISENSFSRTENPVHQALPELMEKALTEMVESLTVWEGEDAMYRLWANVDRAGGVSSMRRAREIVGQQRFKGLGYKDYEDEDEDEDDKQMDKESDGDLDSMRGKRSTAWWPDQVSGCPSSLEETVMYLLDGGFTPQKCPILREKLQKVVETKIESKIEKMKIVVTHSATAFAIPDPFGVLEPDEIQLKSTNYNLKMPNGTMSNMVLGDVLVGRNPCKVPSDMRKVKAVEHPRLYKYTDVIVCPIKGKRRFIDYLAGGDYDGDTLLTIWEPSLVDPFSNADERFSLEPEAVNPNSEKSCFLAPKETVAEFLECLKQLTSAEGRRAEVQKHLLGALRGTQLVGKYSVLHDNAVYKHGYSSPQAVLLAYKFCKVLDGPKSGLRLKDGVMKQDLRDFGGNTIGPAWKDPKRKKNAGPSNLTYLQRSATGYIRGAFIMDRMQEASKDLSASLFRRTQELFAPLGWEEIHDRDLERPWVEECERVERELKEAKEVSITKADSDAAAAAVPPHSSAGSSSSSSTITADSSNNTLSGSSATITTTDTTSIKLVIAQAKERDLERIRQHVIRCYKLHENTVKALSSSKRHRESLTKRRSSGTHRDEGGGGDSSNIGVIEGGADFTNLPITRRQDILRKVSKEFHEGPKPEEMQVYTSEMEIARLRASFAFIYDLECNKRRRKWSRFPFDVAARELCAIKASAAGPWKTVKGSFYEKFKMAKMI</sequence>
<protein>
    <recommendedName>
        <fullName evidence="1">RNA-dependent RNA polymerase</fullName>
        <ecNumber evidence="1">2.7.7.48</ecNumber>
    </recommendedName>
</protein>